<evidence type="ECO:0000313" key="14">
    <source>
        <dbReference type="EMBL" id="AIE92380.1"/>
    </source>
</evidence>
<dbReference type="InterPro" id="IPR045087">
    <property type="entry name" value="Cu-oxidase_fam"/>
</dbReference>
<dbReference type="CDD" id="cd11024">
    <property type="entry name" value="CuRO_1_2DMCO_NIR_like"/>
    <property type="match status" value="1"/>
</dbReference>
<evidence type="ECO:0000256" key="6">
    <source>
        <dbReference type="ARBA" id="ARBA00022737"/>
    </source>
</evidence>
<protein>
    <recommendedName>
        <fullName evidence="4">Copper-containing nitrite reductase</fullName>
        <ecNumber evidence="3">1.7.2.1</ecNumber>
    </recommendedName>
</protein>
<feature type="transmembrane region" description="Helical" evidence="11">
    <location>
        <begin position="7"/>
        <end position="25"/>
    </location>
</feature>
<evidence type="ECO:0000256" key="5">
    <source>
        <dbReference type="ARBA" id="ARBA00022723"/>
    </source>
</evidence>
<proteinExistence type="predicted"/>
<evidence type="ECO:0000256" key="8">
    <source>
        <dbReference type="ARBA" id="ARBA00023008"/>
    </source>
</evidence>
<dbReference type="InterPro" id="IPR008972">
    <property type="entry name" value="Cupredoxin"/>
</dbReference>
<keyword evidence="6" id="KW-0677">Repeat</keyword>
<evidence type="ECO:0000256" key="10">
    <source>
        <dbReference type="PIRSR" id="PIRSR601287-1"/>
    </source>
</evidence>
<dbReference type="Pfam" id="PF07731">
    <property type="entry name" value="Cu-oxidase_2"/>
    <property type="match status" value="1"/>
</dbReference>
<dbReference type="EC" id="1.7.2.1" evidence="3"/>
<dbReference type="PANTHER" id="PTHR11709:SF394">
    <property type="entry name" value="FI03373P-RELATED"/>
    <property type="match status" value="1"/>
</dbReference>
<comment type="cofactor">
    <cofactor evidence="10">
        <name>Cu(2+)</name>
        <dbReference type="ChEBI" id="CHEBI:29036"/>
    </cofactor>
</comment>
<comment type="cofactor">
    <cofactor evidence="1 10">
        <name>Cu(+)</name>
        <dbReference type="ChEBI" id="CHEBI:49552"/>
    </cofactor>
</comment>
<evidence type="ECO:0000259" key="12">
    <source>
        <dbReference type="Pfam" id="PF07731"/>
    </source>
</evidence>
<keyword evidence="11" id="KW-0472">Membrane</keyword>
<feature type="binding site" description="type 1 copper site" evidence="10">
    <location>
        <position position="193"/>
    </location>
    <ligand>
        <name>Cu cation</name>
        <dbReference type="ChEBI" id="CHEBI:23378"/>
        <label>1</label>
    </ligand>
</feature>
<organism evidence="14">
    <name type="scientific">uncultured marine thaumarchaeote AD1000_21_H05</name>
    <dbReference type="NCBI Taxonomy" id="1455901"/>
    <lineage>
        <taxon>Archaea</taxon>
        <taxon>Nitrososphaerota</taxon>
        <taxon>environmental samples</taxon>
    </lineage>
</organism>
<comment type="catalytic activity">
    <reaction evidence="9">
        <text>nitric oxide + Fe(III)-[cytochrome c] + H2O = Fe(II)-[cytochrome c] + nitrite + 2 H(+)</text>
        <dbReference type="Rhea" id="RHEA:15233"/>
        <dbReference type="Rhea" id="RHEA-COMP:10350"/>
        <dbReference type="Rhea" id="RHEA-COMP:14399"/>
        <dbReference type="ChEBI" id="CHEBI:15377"/>
        <dbReference type="ChEBI" id="CHEBI:15378"/>
        <dbReference type="ChEBI" id="CHEBI:16301"/>
        <dbReference type="ChEBI" id="CHEBI:16480"/>
        <dbReference type="ChEBI" id="CHEBI:29033"/>
        <dbReference type="ChEBI" id="CHEBI:29034"/>
        <dbReference type="EC" id="1.7.2.1"/>
    </reaction>
</comment>
<keyword evidence="11" id="KW-1133">Transmembrane helix</keyword>
<feature type="binding site" description="type 1 copper site" evidence="10">
    <location>
        <position position="143"/>
    </location>
    <ligand>
        <name>Cu cation</name>
        <dbReference type="ChEBI" id="CHEBI:23378"/>
        <label>1</label>
    </ligand>
</feature>
<dbReference type="InterPro" id="IPR011707">
    <property type="entry name" value="Cu-oxidase-like_N"/>
</dbReference>
<evidence type="ECO:0000256" key="2">
    <source>
        <dbReference type="ARBA" id="ARBA00011233"/>
    </source>
</evidence>
<name>A0A075FLE9_9ARCH</name>
<keyword evidence="7" id="KW-0560">Oxidoreductase</keyword>
<dbReference type="SUPFAM" id="SSF49503">
    <property type="entry name" value="Cupredoxins"/>
    <property type="match status" value="2"/>
</dbReference>
<keyword evidence="5 10" id="KW-0479">Metal-binding</keyword>
<evidence type="ECO:0000256" key="9">
    <source>
        <dbReference type="ARBA" id="ARBA00049340"/>
    </source>
</evidence>
<sequence>MLSSGQKMVIVIAVVSLGFAGYLVFPAMNITAQEQPEVFVTHSGAVVQTTGDILDPVYTIQEVEFDPEKYLRNFDYGKVSQLEDGTTLREFTIIAEDDKIMEIAPGIFYNVWTFNGEVPGPTIRATEGDLVRIHFTNNGDKEHTIHFHGNHPAEMDGIFEIVGSGGGQFTYEFIAGPVGVHPYHCHVMPVEEHIGHGLYGTFIVDPKEGRQQADEMVMMLNGFDTDFDGENNLYAANTIPFYYQHHPIQVNTNELIRVYVVNMVGLDPINNFHLHGTLYKYYPTGTDMVPSEFTDMTTFSQSERGILEFEYEYTGRYMFHAHLTEFSEKGWSGVFYAKDGSQPNIEGYAYGS</sequence>
<dbReference type="PANTHER" id="PTHR11709">
    <property type="entry name" value="MULTI-COPPER OXIDASE"/>
    <property type="match status" value="1"/>
</dbReference>
<dbReference type="Gene3D" id="2.60.40.420">
    <property type="entry name" value="Cupredoxins - blue copper proteins"/>
    <property type="match status" value="2"/>
</dbReference>
<evidence type="ECO:0000256" key="1">
    <source>
        <dbReference type="ARBA" id="ARBA00001960"/>
    </source>
</evidence>
<comment type="subunit">
    <text evidence="2">Homotrimer.</text>
</comment>
<reference evidence="14" key="1">
    <citation type="journal article" date="2014" name="Genome Biol. Evol.">
        <title>Pangenome evidence for extensive interdomain horizontal transfer affecting lineage core and shell genes in uncultured planktonic thaumarchaeota and euryarchaeota.</title>
        <authorList>
            <person name="Deschamps P."/>
            <person name="Zivanovic Y."/>
            <person name="Moreira D."/>
            <person name="Rodriguez-Valera F."/>
            <person name="Lopez-Garcia P."/>
        </authorList>
    </citation>
    <scope>NUCLEOTIDE SEQUENCE</scope>
</reference>
<dbReference type="AlphaFoldDB" id="A0A075FLE9"/>
<feature type="binding site" description="type 1 copper site" evidence="10">
    <location>
        <position position="185"/>
    </location>
    <ligand>
        <name>Cu cation</name>
        <dbReference type="ChEBI" id="CHEBI:23378"/>
        <label>1</label>
    </ligand>
</feature>
<evidence type="ECO:0000256" key="7">
    <source>
        <dbReference type="ARBA" id="ARBA00023002"/>
    </source>
</evidence>
<dbReference type="PRINTS" id="PR00695">
    <property type="entry name" value="CUNO2RDTASE"/>
</dbReference>
<evidence type="ECO:0000256" key="11">
    <source>
        <dbReference type="SAM" id="Phobius"/>
    </source>
</evidence>
<dbReference type="GO" id="GO:0050421">
    <property type="term" value="F:nitrite reductase (NO-forming) activity"/>
    <property type="evidence" value="ECO:0007669"/>
    <property type="project" value="UniProtKB-EC"/>
</dbReference>
<keyword evidence="8 10" id="KW-0186">Copper</keyword>
<dbReference type="GO" id="GO:0005507">
    <property type="term" value="F:copper ion binding"/>
    <property type="evidence" value="ECO:0007669"/>
    <property type="project" value="InterPro"/>
</dbReference>
<dbReference type="Pfam" id="PF07732">
    <property type="entry name" value="Cu-oxidase_3"/>
    <property type="match status" value="1"/>
</dbReference>
<feature type="domain" description="Plastocyanin-like" evidence="12">
    <location>
        <begin position="229"/>
        <end position="339"/>
    </location>
</feature>
<keyword evidence="11" id="KW-0812">Transmembrane</keyword>
<dbReference type="EMBL" id="KF900363">
    <property type="protein sequence ID" value="AIE92380.1"/>
    <property type="molecule type" value="Genomic_DNA"/>
</dbReference>
<evidence type="ECO:0000256" key="3">
    <source>
        <dbReference type="ARBA" id="ARBA00011882"/>
    </source>
</evidence>
<evidence type="ECO:0000259" key="13">
    <source>
        <dbReference type="Pfam" id="PF07732"/>
    </source>
</evidence>
<feature type="binding site" description="type 1 copper site" evidence="10">
    <location>
        <position position="148"/>
    </location>
    <ligand>
        <name>Cu cation</name>
        <dbReference type="ChEBI" id="CHEBI:23378"/>
        <label>1</label>
    </ligand>
</feature>
<dbReference type="InterPro" id="IPR001287">
    <property type="entry name" value="NO2-reductase_Cu"/>
</dbReference>
<accession>A0A075FLE9</accession>
<feature type="domain" description="Plastocyanin-like" evidence="13">
    <location>
        <begin position="110"/>
        <end position="208"/>
    </location>
</feature>
<feature type="binding site" description="type 1 copper site" evidence="10">
    <location>
        <position position="184"/>
    </location>
    <ligand>
        <name>Cu cation</name>
        <dbReference type="ChEBI" id="CHEBI:23378"/>
        <label>1</label>
    </ligand>
</feature>
<evidence type="ECO:0000256" key="4">
    <source>
        <dbReference type="ARBA" id="ARBA00017290"/>
    </source>
</evidence>
<dbReference type="InterPro" id="IPR011706">
    <property type="entry name" value="Cu-oxidase_C"/>
</dbReference>